<dbReference type="EMBL" id="WTPW01000431">
    <property type="protein sequence ID" value="KAF0512005.1"/>
    <property type="molecule type" value="Genomic_DNA"/>
</dbReference>
<gene>
    <name evidence="1" type="ORF">F8M41_018136</name>
</gene>
<evidence type="ECO:0000313" key="1">
    <source>
        <dbReference type="EMBL" id="KAF0512005.1"/>
    </source>
</evidence>
<reference evidence="1 2" key="1">
    <citation type="journal article" date="2019" name="Environ. Microbiol.">
        <title>At the nexus of three kingdoms: the genome of the mycorrhizal fungus Gigaspora margarita provides insights into plant, endobacterial and fungal interactions.</title>
        <authorList>
            <person name="Venice F."/>
            <person name="Ghignone S."/>
            <person name="Salvioli di Fossalunga A."/>
            <person name="Amselem J."/>
            <person name="Novero M."/>
            <person name="Xianan X."/>
            <person name="Sedzielewska Toro K."/>
            <person name="Morin E."/>
            <person name="Lipzen A."/>
            <person name="Grigoriev I.V."/>
            <person name="Henrissat B."/>
            <person name="Martin F.M."/>
            <person name="Bonfante P."/>
        </authorList>
    </citation>
    <scope>NUCLEOTIDE SEQUENCE [LARGE SCALE GENOMIC DNA]</scope>
    <source>
        <strain evidence="1 2">BEG34</strain>
    </source>
</reference>
<dbReference type="OrthoDB" id="2446407at2759"/>
<dbReference type="AlphaFoldDB" id="A0A8H4AM68"/>
<protein>
    <submittedName>
        <fullName evidence="1">Uncharacterized protein</fullName>
    </submittedName>
</protein>
<accession>A0A8H4AM68</accession>
<proteinExistence type="predicted"/>
<comment type="caution">
    <text evidence="1">The sequence shown here is derived from an EMBL/GenBank/DDBJ whole genome shotgun (WGS) entry which is preliminary data.</text>
</comment>
<organism evidence="1 2">
    <name type="scientific">Gigaspora margarita</name>
    <dbReference type="NCBI Taxonomy" id="4874"/>
    <lineage>
        <taxon>Eukaryota</taxon>
        <taxon>Fungi</taxon>
        <taxon>Fungi incertae sedis</taxon>
        <taxon>Mucoromycota</taxon>
        <taxon>Glomeromycotina</taxon>
        <taxon>Glomeromycetes</taxon>
        <taxon>Diversisporales</taxon>
        <taxon>Gigasporaceae</taxon>
        <taxon>Gigaspora</taxon>
    </lineage>
</organism>
<keyword evidence="2" id="KW-1185">Reference proteome</keyword>
<name>A0A8H4AM68_GIGMA</name>
<dbReference type="Proteomes" id="UP000439903">
    <property type="component" value="Unassembled WGS sequence"/>
</dbReference>
<sequence length="100" mass="11679">MDINSLINHEDDNYDRGNCTFINLSSIIIDLENNNEDKSEQEIYLITEQLKVKEIIYLLLPIEYPPTSEDGIAIIYNIEAWNNCEAFKNNIQYKLGRHAE</sequence>
<evidence type="ECO:0000313" key="2">
    <source>
        <dbReference type="Proteomes" id="UP000439903"/>
    </source>
</evidence>